<organism evidence="3 5">
    <name type="scientific">Modestobacter muralis</name>
    <dbReference type="NCBI Taxonomy" id="1608614"/>
    <lineage>
        <taxon>Bacteria</taxon>
        <taxon>Bacillati</taxon>
        <taxon>Actinomycetota</taxon>
        <taxon>Actinomycetes</taxon>
        <taxon>Geodermatophilales</taxon>
        <taxon>Geodermatophilaceae</taxon>
        <taxon>Modestobacter</taxon>
    </lineage>
</organism>
<evidence type="ECO:0000313" key="5">
    <source>
        <dbReference type="Proteomes" id="UP000471152"/>
    </source>
</evidence>
<gene>
    <name evidence="3" type="ORF">G3R41_08725</name>
    <name evidence="2" type="ORF">GCU67_08720</name>
</gene>
<dbReference type="Proteomes" id="UP000468828">
    <property type="component" value="Unassembled WGS sequence"/>
</dbReference>
<name>A0A6P0H797_9ACTN</name>
<keyword evidence="4" id="KW-1185">Reference proteome</keyword>
<proteinExistence type="predicted"/>
<dbReference type="Proteomes" id="UP000471152">
    <property type="component" value="Unassembled WGS sequence"/>
</dbReference>
<evidence type="ECO:0000313" key="4">
    <source>
        <dbReference type="Proteomes" id="UP000468828"/>
    </source>
</evidence>
<dbReference type="InterPro" id="IPR036514">
    <property type="entry name" value="SGNH_hydro_sf"/>
</dbReference>
<dbReference type="AlphaFoldDB" id="A0A6P0H797"/>
<dbReference type="EMBL" id="JAAGWB010000017">
    <property type="protein sequence ID" value="NEN51023.1"/>
    <property type="molecule type" value="Genomic_DNA"/>
</dbReference>
<dbReference type="InterPro" id="IPR013830">
    <property type="entry name" value="SGNH_hydro"/>
</dbReference>
<evidence type="ECO:0000313" key="3">
    <source>
        <dbReference type="EMBL" id="NEN51023.1"/>
    </source>
</evidence>
<evidence type="ECO:0000259" key="1">
    <source>
        <dbReference type="Pfam" id="PF13472"/>
    </source>
</evidence>
<evidence type="ECO:0000313" key="2">
    <source>
        <dbReference type="EMBL" id="NEK94255.1"/>
    </source>
</evidence>
<reference evidence="2 4" key="1">
    <citation type="submission" date="2020-01" db="EMBL/GenBank/DDBJ databases">
        <title>the WGS Modestobacter muralis CPCC 204518.</title>
        <authorList>
            <person name="Jiang Z."/>
        </authorList>
    </citation>
    <scope>NUCLEOTIDE SEQUENCE [LARGE SCALE GENOMIC DNA]</scope>
    <source>
        <strain evidence="2 4">DSM 100205</strain>
    </source>
</reference>
<sequence>MSDVRVCAVGDSFVAGVGDPDHLGWVGRLAARSPVPLTSYVLGVRGQTSRQVLARWRAECDLRLPADVDGRVVVSFGVNDTTLVDGVPRVAPADSAAHLAALLADSPWPVLVVGPPPVDDVAQNGRTAGLDAAFAEVCRERGVPYVGVLTPLLASPVWMREVTTGDGAHPGAAGYAELAVLVRPAWDDWIAEPGR</sequence>
<reference evidence="3 5" key="2">
    <citation type="submission" date="2020-02" db="EMBL/GenBank/DDBJ databases">
        <title>The WGS of Modestobacter muralis DSM 100205.</title>
        <authorList>
            <person name="Jiang Z."/>
        </authorList>
    </citation>
    <scope>NUCLEOTIDE SEQUENCE [LARGE SCALE GENOMIC DNA]</scope>
    <source>
        <strain evidence="3 5">DSM 100205</strain>
    </source>
</reference>
<dbReference type="Pfam" id="PF13472">
    <property type="entry name" value="Lipase_GDSL_2"/>
    <property type="match status" value="1"/>
</dbReference>
<dbReference type="SUPFAM" id="SSF52266">
    <property type="entry name" value="SGNH hydrolase"/>
    <property type="match status" value="1"/>
</dbReference>
<dbReference type="EMBL" id="JAAGWH010000017">
    <property type="protein sequence ID" value="NEK94255.1"/>
    <property type="molecule type" value="Genomic_DNA"/>
</dbReference>
<protein>
    <submittedName>
        <fullName evidence="3">G-D-S-L family lipolytic protein</fullName>
    </submittedName>
</protein>
<accession>A0A6P0H797</accession>
<dbReference type="RefSeq" id="WP_163610712.1">
    <property type="nucleotide sequence ID" value="NZ_JAAGWB010000017.1"/>
</dbReference>
<comment type="caution">
    <text evidence="3">The sequence shown here is derived from an EMBL/GenBank/DDBJ whole genome shotgun (WGS) entry which is preliminary data.</text>
</comment>
<dbReference type="Gene3D" id="3.40.50.1110">
    <property type="entry name" value="SGNH hydrolase"/>
    <property type="match status" value="1"/>
</dbReference>
<feature type="domain" description="SGNH hydrolase-type esterase" evidence="1">
    <location>
        <begin position="8"/>
        <end position="176"/>
    </location>
</feature>